<dbReference type="GO" id="GO:0000271">
    <property type="term" value="P:polysaccharide biosynthetic process"/>
    <property type="evidence" value="ECO:0007669"/>
    <property type="project" value="InterPro"/>
</dbReference>
<dbReference type="AlphaFoldDB" id="A0A2U8HDL9"/>
<proteinExistence type="predicted"/>
<dbReference type="Proteomes" id="UP000244915">
    <property type="component" value="Chromosome 1"/>
</dbReference>
<dbReference type="GO" id="GO:0015774">
    <property type="term" value="P:polysaccharide transport"/>
    <property type="evidence" value="ECO:0007669"/>
    <property type="project" value="InterPro"/>
</dbReference>
<accession>A0A2U8HDL9</accession>
<name>A0A2U8HDL9_9RHOB</name>
<dbReference type="KEGG" id="ypac:CEW88_10115"/>
<evidence type="ECO:0000256" key="1">
    <source>
        <dbReference type="SAM" id="MobiDB-lite"/>
    </source>
</evidence>
<keyword evidence="2" id="KW-0808">Transferase</keyword>
<dbReference type="Pfam" id="PF05159">
    <property type="entry name" value="Capsule_synth"/>
    <property type="match status" value="4"/>
</dbReference>
<sequence>MEQGDHLAHRHADRHRNRLDRPRRGDQLIKDTALNNHNEGQGSAGGEIPRRLYVYTGGFLTQRRLRRMLALAGWEVSLGLPSAQDHVGVWGQSPYAARGEAMAARYGAPLLRIEDAFLRSLHPGRKGQPPLGLLLDRTGVHFDASAPSDLETLLATHPLDDHALLSRARGGIARMRAAHLTKYSGFDPGQPVPEPGYVLVIDQTQGDASVRASGGDRNRFLEMLYWAQEENPGARIVIKTHPETAQGLRPGHFTQMDAQGRVSLCTDPVSPWALLEGAVAVYTLSSQMGFEAILAGHRPRVFGTPFYAGWGLTQDEMPLPRRNRSLTRAQLFAAAMILYPTWYDPCHDTLCPFEDALGALEAQTRAWREDRQGWVASGMKLWKRRALQGFFGGQKAMVFAEGAAADGKSAQTGRRRMTWAGKAEGNVVRVEDGFLRSRGLGAELVPPLSLVLDDLGIYYDPTRPSRLETILAKAPELRPDQQDRTQRLIARLTGAGLTKYNLGTPPPALPDGHRILVVGQVEDDASIRLGSPDMQSNAALLARTRAENPEAVLLWKPHPDVSARLRKGAVAQPERWADLTVEGTDMGALLGQVQEVWTMTSLSGFEALLRGVPVTTLGAPFYAGWGLTRDLGPVPARRLSGQRPTLEALVHATLISYPRYRDPVSGLPCTAEVVAERLEHGAIPHPGLPNRLLSKLQGLLASQAHFWR</sequence>
<feature type="region of interest" description="Disordered" evidence="1">
    <location>
        <begin position="1"/>
        <end position="25"/>
    </location>
</feature>
<gene>
    <name evidence="2" type="ORF">CEW88_10115</name>
</gene>
<evidence type="ECO:0000313" key="3">
    <source>
        <dbReference type="Proteomes" id="UP000244915"/>
    </source>
</evidence>
<dbReference type="GO" id="GO:0016740">
    <property type="term" value="F:transferase activity"/>
    <property type="evidence" value="ECO:0007669"/>
    <property type="project" value="UniProtKB-KW"/>
</dbReference>
<dbReference type="OrthoDB" id="543755at2"/>
<dbReference type="EMBL" id="CP022189">
    <property type="protein sequence ID" value="AWI84002.1"/>
    <property type="molecule type" value="Genomic_DNA"/>
</dbReference>
<protein>
    <submittedName>
        <fullName evidence="2">Beta-3-deoxy-D-manno-oct-2-ulosonic acid transferase</fullName>
    </submittedName>
</protein>
<organism evidence="2 3">
    <name type="scientific">Alloyangia pacifica</name>
    <dbReference type="NCBI Taxonomy" id="311180"/>
    <lineage>
        <taxon>Bacteria</taxon>
        <taxon>Pseudomonadati</taxon>
        <taxon>Pseudomonadota</taxon>
        <taxon>Alphaproteobacteria</taxon>
        <taxon>Rhodobacterales</taxon>
        <taxon>Roseobacteraceae</taxon>
        <taxon>Alloyangia</taxon>
    </lineage>
</organism>
<reference evidence="2 3" key="1">
    <citation type="submission" date="2017-06" db="EMBL/GenBank/DDBJ databases">
        <title>Yangia sp. YSBP01 complete genome sequence.</title>
        <authorList>
            <person name="Woo J.-H."/>
            <person name="Kim H.-S."/>
        </authorList>
    </citation>
    <scope>NUCLEOTIDE SEQUENCE [LARGE SCALE GENOMIC DNA]</scope>
    <source>
        <strain evidence="2 3">YSBP01</strain>
    </source>
</reference>
<dbReference type="InterPro" id="IPR007833">
    <property type="entry name" value="Capsule_polysaccharide_synth"/>
</dbReference>
<feature type="compositionally biased region" description="Basic residues" evidence="1">
    <location>
        <begin position="8"/>
        <end position="18"/>
    </location>
</feature>
<dbReference type="CDD" id="cd16440">
    <property type="entry name" value="beta_Kdo_transferase_KpsC_1"/>
    <property type="match status" value="1"/>
</dbReference>
<dbReference type="CDD" id="cd16439">
    <property type="entry name" value="beta_Kdo_transferase_KpsC_2"/>
    <property type="match status" value="1"/>
</dbReference>
<evidence type="ECO:0000313" key="2">
    <source>
        <dbReference type="EMBL" id="AWI84002.1"/>
    </source>
</evidence>